<accession>A0A383EXC5</accession>
<name>A0A383EXC5_9ZZZZ</name>
<gene>
    <name evidence="1" type="ORF">METZ01_LOCUS513719</name>
</gene>
<dbReference type="EMBL" id="UINC01229235">
    <property type="protein sequence ID" value="SVE60865.1"/>
    <property type="molecule type" value="Genomic_DNA"/>
</dbReference>
<reference evidence="1" key="1">
    <citation type="submission" date="2018-05" db="EMBL/GenBank/DDBJ databases">
        <authorList>
            <person name="Lanie J.A."/>
            <person name="Ng W.-L."/>
            <person name="Kazmierczak K.M."/>
            <person name="Andrzejewski T.M."/>
            <person name="Davidsen T.M."/>
            <person name="Wayne K.J."/>
            <person name="Tettelin H."/>
            <person name="Glass J.I."/>
            <person name="Rusch D."/>
            <person name="Podicherti R."/>
            <person name="Tsui H.-C.T."/>
            <person name="Winkler M.E."/>
        </authorList>
    </citation>
    <scope>NUCLEOTIDE SEQUENCE</scope>
</reference>
<evidence type="ECO:0000313" key="1">
    <source>
        <dbReference type="EMBL" id="SVE60865.1"/>
    </source>
</evidence>
<sequence length="54" mass="6111">MAAFDKAWSVAKNAVRRTAQELLQEHFDATGADEVCCDEMEEEIVENQNPAPDW</sequence>
<feature type="non-terminal residue" evidence="1">
    <location>
        <position position="54"/>
    </location>
</feature>
<organism evidence="1">
    <name type="scientific">marine metagenome</name>
    <dbReference type="NCBI Taxonomy" id="408172"/>
    <lineage>
        <taxon>unclassified sequences</taxon>
        <taxon>metagenomes</taxon>
        <taxon>ecological metagenomes</taxon>
    </lineage>
</organism>
<dbReference type="AlphaFoldDB" id="A0A383EXC5"/>
<protein>
    <submittedName>
        <fullName evidence="1">Uncharacterized protein</fullName>
    </submittedName>
</protein>
<proteinExistence type="predicted"/>